<dbReference type="RefSeq" id="WP_200204906.1">
    <property type="nucleotide sequence ID" value="NZ_JAVMBO010000015.1"/>
</dbReference>
<reference evidence="2" key="1">
    <citation type="submission" date="2023-09" db="EMBL/GenBank/DDBJ databases">
        <title>Marinobacter sediminicola sp. nov. and Marinobacter maritimum sp. nov., isolated from marine sediment.</title>
        <authorList>
            <person name="An J."/>
        </authorList>
    </citation>
    <scope>NUCLEOTIDE SEQUENCE</scope>
    <source>
        <strain evidence="2">F60267</strain>
    </source>
</reference>
<keyword evidence="1" id="KW-1133">Transmembrane helix</keyword>
<sequence>MTKAHNKIFLIVSLIILVSEAVFVIINYFSDKHTLQAALSQEGQQSQKTFQVALATTWMS</sequence>
<evidence type="ECO:0000313" key="2">
    <source>
        <dbReference type="EMBL" id="MDS1310658.1"/>
    </source>
</evidence>
<evidence type="ECO:0000256" key="1">
    <source>
        <dbReference type="SAM" id="Phobius"/>
    </source>
</evidence>
<organism evidence="2 3">
    <name type="scientific">Marinobacter xiaoshiensis</name>
    <dbReference type="NCBI Taxonomy" id="3073652"/>
    <lineage>
        <taxon>Bacteria</taxon>
        <taxon>Pseudomonadati</taxon>
        <taxon>Pseudomonadota</taxon>
        <taxon>Gammaproteobacteria</taxon>
        <taxon>Pseudomonadales</taxon>
        <taxon>Marinobacteraceae</taxon>
        <taxon>Marinobacter</taxon>
    </lineage>
</organism>
<dbReference type="EMBL" id="JAVMBO010000015">
    <property type="protein sequence ID" value="MDS1310658.1"/>
    <property type="molecule type" value="Genomic_DNA"/>
</dbReference>
<name>A0ABU2HHV1_9GAMM</name>
<protein>
    <recommendedName>
        <fullName evidence="4">Methyl-accepting chemotaxis protein</fullName>
    </recommendedName>
</protein>
<keyword evidence="1" id="KW-0812">Transmembrane</keyword>
<evidence type="ECO:0008006" key="4">
    <source>
        <dbReference type="Google" id="ProtNLM"/>
    </source>
</evidence>
<dbReference type="Proteomes" id="UP001267407">
    <property type="component" value="Unassembled WGS sequence"/>
</dbReference>
<accession>A0ABU2HHV1</accession>
<gene>
    <name evidence="2" type="ORF">RKA07_11210</name>
</gene>
<feature type="transmembrane region" description="Helical" evidence="1">
    <location>
        <begin position="7"/>
        <end position="29"/>
    </location>
</feature>
<keyword evidence="3" id="KW-1185">Reference proteome</keyword>
<proteinExistence type="predicted"/>
<keyword evidence="1" id="KW-0472">Membrane</keyword>
<evidence type="ECO:0000313" key="3">
    <source>
        <dbReference type="Proteomes" id="UP001267407"/>
    </source>
</evidence>
<comment type="caution">
    <text evidence="2">The sequence shown here is derived from an EMBL/GenBank/DDBJ whole genome shotgun (WGS) entry which is preliminary data.</text>
</comment>